<evidence type="ECO:0000313" key="3">
    <source>
        <dbReference type="EMBL" id="CAI9752979.1"/>
    </source>
</evidence>
<reference evidence="3" key="1">
    <citation type="submission" date="2023-05" db="EMBL/GenBank/DDBJ databases">
        <authorList>
            <person name="Huff M."/>
        </authorList>
    </citation>
    <scope>NUCLEOTIDE SEQUENCE</scope>
</reference>
<evidence type="ECO:0000313" key="4">
    <source>
        <dbReference type="Proteomes" id="UP000834106"/>
    </source>
</evidence>
<feature type="domain" description="PB1" evidence="2">
    <location>
        <begin position="26"/>
        <end position="135"/>
    </location>
</feature>
<proteinExistence type="predicted"/>
<evidence type="ECO:0000259" key="2">
    <source>
        <dbReference type="SMART" id="SM00666"/>
    </source>
</evidence>
<name>A0AAD2DGH1_9LAMI</name>
<gene>
    <name evidence="3" type="ORF">FPE_LOCUS410</name>
</gene>
<dbReference type="PANTHER" id="PTHR31066">
    <property type="entry name" value="OS05G0427100 PROTEIN-RELATED"/>
    <property type="match status" value="1"/>
</dbReference>
<dbReference type="InterPro" id="IPR053198">
    <property type="entry name" value="Gynoecium_Dev_Regulator"/>
</dbReference>
<keyword evidence="4" id="KW-1185">Reference proteome</keyword>
<dbReference type="CDD" id="cd06410">
    <property type="entry name" value="PB1_UP2"/>
    <property type="match status" value="1"/>
</dbReference>
<dbReference type="Pfam" id="PF00564">
    <property type="entry name" value="PB1"/>
    <property type="match status" value="1"/>
</dbReference>
<dbReference type="PANTHER" id="PTHR31066:SF88">
    <property type="entry name" value="PB1 DOMAIN-CONTAINING PROTEIN"/>
    <property type="match status" value="1"/>
</dbReference>
<accession>A0AAD2DGH1</accession>
<organism evidence="3 4">
    <name type="scientific">Fraxinus pennsylvanica</name>
    <dbReference type="NCBI Taxonomy" id="56036"/>
    <lineage>
        <taxon>Eukaryota</taxon>
        <taxon>Viridiplantae</taxon>
        <taxon>Streptophyta</taxon>
        <taxon>Embryophyta</taxon>
        <taxon>Tracheophyta</taxon>
        <taxon>Spermatophyta</taxon>
        <taxon>Magnoliopsida</taxon>
        <taxon>eudicotyledons</taxon>
        <taxon>Gunneridae</taxon>
        <taxon>Pentapetalae</taxon>
        <taxon>asterids</taxon>
        <taxon>lamiids</taxon>
        <taxon>Lamiales</taxon>
        <taxon>Oleaceae</taxon>
        <taxon>Oleeae</taxon>
        <taxon>Fraxinus</taxon>
    </lineage>
</organism>
<dbReference type="InterPro" id="IPR000270">
    <property type="entry name" value="PB1_dom"/>
</dbReference>
<dbReference type="AlphaFoldDB" id="A0AAD2DGH1"/>
<dbReference type="Proteomes" id="UP000834106">
    <property type="component" value="Chromosome 1"/>
</dbReference>
<sequence length="527" mass="57682">MDPPPPFATPTSPHSHPPLPSTITTKLRLMCSYGGHIIPRPNNKSTLFYAGGETRIVSLDRRTTASSLSALTSHLSRTLYNNRSFTLKYQLPNEDFDSLISVTTDEDLFNMLEEHDRINHSSPMPPRIRLFLFPAKPECLESSLLDPKSESWFSDSLKSTRVLQKGESADTSLLMDLGLVGESDLEAQLESGSNSGGKHGAESLVLETSSSFGSTSSSISMSHLPPIGVVHCDENGLNLQDKKIRVPSSASIESDNSIGSSAYQLKTGMFQEPLIQVTPGTLPNPVESESIISAVTSAIETQQTTQILGHSLSYHPDENQLQPEMQYIHGAVNYIPQYATTPSPISPYYPVYQMPIHQQQHIIYPPNQSYPIYLMPVRPTQYHNMAVQYNFVDAASSALSRPTLHPTQPVAHTTQHIAESSTKVCISSHVAATPISRSSNQGQELIGPPEPQNSSELVAPPSAGTMTHDNEFEDDIAYNSIYKTQPSAPVLPPLYETLTKGATVLFSESSVQLQPNTAKHQHAMPNQ</sequence>
<dbReference type="SUPFAM" id="SSF54277">
    <property type="entry name" value="CAD &amp; PB1 domains"/>
    <property type="match status" value="1"/>
</dbReference>
<protein>
    <recommendedName>
        <fullName evidence="2">PB1 domain-containing protein</fullName>
    </recommendedName>
</protein>
<evidence type="ECO:0000256" key="1">
    <source>
        <dbReference type="SAM" id="MobiDB-lite"/>
    </source>
</evidence>
<dbReference type="EMBL" id="OU503036">
    <property type="protein sequence ID" value="CAI9752979.1"/>
    <property type="molecule type" value="Genomic_DNA"/>
</dbReference>
<feature type="region of interest" description="Disordered" evidence="1">
    <location>
        <begin position="436"/>
        <end position="469"/>
    </location>
</feature>
<dbReference type="Gene3D" id="3.10.20.90">
    <property type="entry name" value="Phosphatidylinositol 3-kinase Catalytic Subunit, Chain A, domain 1"/>
    <property type="match status" value="1"/>
</dbReference>
<dbReference type="SMART" id="SM00666">
    <property type="entry name" value="PB1"/>
    <property type="match status" value="1"/>
</dbReference>